<dbReference type="GeneID" id="115261511"/>
<keyword evidence="1" id="KW-0479">Metal-binding</keyword>
<proteinExistence type="predicted"/>
<evidence type="ECO:0000256" key="1">
    <source>
        <dbReference type="ARBA" id="ARBA00022723"/>
    </source>
</evidence>
<dbReference type="Pfam" id="PF03564">
    <property type="entry name" value="DUF1759"/>
    <property type="match status" value="1"/>
</dbReference>
<organism evidence="9 10">
    <name type="scientific">Aedes albopictus</name>
    <name type="common">Asian tiger mosquito</name>
    <name type="synonym">Stegomyia albopicta</name>
    <dbReference type="NCBI Taxonomy" id="7160"/>
    <lineage>
        <taxon>Eukaryota</taxon>
        <taxon>Metazoa</taxon>
        <taxon>Ecdysozoa</taxon>
        <taxon>Arthropoda</taxon>
        <taxon>Hexapoda</taxon>
        <taxon>Insecta</taxon>
        <taxon>Pterygota</taxon>
        <taxon>Neoptera</taxon>
        <taxon>Endopterygota</taxon>
        <taxon>Diptera</taxon>
        <taxon>Nematocera</taxon>
        <taxon>Culicoidea</taxon>
        <taxon>Culicidae</taxon>
        <taxon>Culicinae</taxon>
        <taxon>Aedini</taxon>
        <taxon>Aedes</taxon>
        <taxon>Stegomyia</taxon>
    </lineage>
</organism>
<dbReference type="SUPFAM" id="SSF56672">
    <property type="entry name" value="DNA/RNA polymerases"/>
    <property type="match status" value="1"/>
</dbReference>
<accession>A0ABM1ZB75</accession>
<dbReference type="Gene3D" id="3.30.420.10">
    <property type="entry name" value="Ribonuclease H-like superfamily/Ribonuclease H"/>
    <property type="match status" value="1"/>
</dbReference>
<keyword evidence="10" id="KW-1185">Reference proteome</keyword>
<dbReference type="InterPro" id="IPR013083">
    <property type="entry name" value="Znf_RING/FYVE/PHD"/>
</dbReference>
<dbReference type="PANTHER" id="PTHR47331:SF1">
    <property type="entry name" value="GAG-LIKE PROTEIN"/>
    <property type="match status" value="1"/>
</dbReference>
<dbReference type="InterPro" id="IPR043502">
    <property type="entry name" value="DNA/RNA_pol_sf"/>
</dbReference>
<feature type="compositionally biased region" description="Basic and acidic residues" evidence="6">
    <location>
        <begin position="2114"/>
        <end position="2131"/>
    </location>
</feature>
<dbReference type="RefSeq" id="XP_062700042.1">
    <property type="nucleotide sequence ID" value="XM_062844058.1"/>
</dbReference>
<dbReference type="PROSITE" id="PS50016">
    <property type="entry name" value="ZF_PHD_2"/>
    <property type="match status" value="1"/>
</dbReference>
<evidence type="ECO:0000259" key="8">
    <source>
        <dbReference type="PROSITE" id="PS50994"/>
    </source>
</evidence>
<dbReference type="InterPro" id="IPR036397">
    <property type="entry name" value="RNaseH_sf"/>
</dbReference>
<dbReference type="CDD" id="cd15489">
    <property type="entry name" value="PHD_SF"/>
    <property type="match status" value="1"/>
</dbReference>
<dbReference type="InterPro" id="IPR008042">
    <property type="entry name" value="Retrotrans_Pao"/>
</dbReference>
<evidence type="ECO:0000259" key="7">
    <source>
        <dbReference type="PROSITE" id="PS50016"/>
    </source>
</evidence>
<evidence type="ECO:0000256" key="2">
    <source>
        <dbReference type="ARBA" id="ARBA00022771"/>
    </source>
</evidence>
<feature type="region of interest" description="Disordered" evidence="6">
    <location>
        <begin position="626"/>
        <end position="665"/>
    </location>
</feature>
<protein>
    <recommendedName>
        <fullName evidence="11">Endonuclease</fullName>
    </recommendedName>
</protein>
<name>A0ABM1ZB75_AEDAL</name>
<dbReference type="PANTHER" id="PTHR47331">
    <property type="entry name" value="PHD-TYPE DOMAIN-CONTAINING PROTEIN"/>
    <property type="match status" value="1"/>
</dbReference>
<keyword evidence="3" id="KW-0862">Zinc</keyword>
<evidence type="ECO:0008006" key="11">
    <source>
        <dbReference type="Google" id="ProtNLM"/>
    </source>
</evidence>
<evidence type="ECO:0000256" key="5">
    <source>
        <dbReference type="SAM" id="Coils"/>
    </source>
</evidence>
<dbReference type="Pfam" id="PF05380">
    <property type="entry name" value="Peptidase_A17"/>
    <property type="match status" value="1"/>
</dbReference>
<evidence type="ECO:0000313" key="10">
    <source>
        <dbReference type="Proteomes" id="UP000069940"/>
    </source>
</evidence>
<feature type="coiled-coil region" evidence="5">
    <location>
        <begin position="104"/>
        <end position="169"/>
    </location>
</feature>
<dbReference type="InterPro" id="IPR019787">
    <property type="entry name" value="Znf_PHD-finger"/>
</dbReference>
<dbReference type="PROSITE" id="PS50994">
    <property type="entry name" value="INTEGRASE"/>
    <property type="match status" value="1"/>
</dbReference>
<evidence type="ECO:0000313" key="9">
    <source>
        <dbReference type="EnsemblMetazoa" id="AALFPA23_016814.P24549"/>
    </source>
</evidence>
<feature type="compositionally biased region" description="Polar residues" evidence="6">
    <location>
        <begin position="641"/>
        <end position="656"/>
    </location>
</feature>
<feature type="compositionally biased region" description="Polar residues" evidence="6">
    <location>
        <begin position="64"/>
        <end position="80"/>
    </location>
</feature>
<reference evidence="10" key="1">
    <citation type="journal article" date="2015" name="Proc. Natl. Acad. Sci. U.S.A.">
        <title>Genome sequence of the Asian Tiger mosquito, Aedes albopictus, reveals insights into its biology, genetics, and evolution.</title>
        <authorList>
            <person name="Chen X.G."/>
            <person name="Jiang X."/>
            <person name="Gu J."/>
            <person name="Xu M."/>
            <person name="Wu Y."/>
            <person name="Deng Y."/>
            <person name="Zhang C."/>
            <person name="Bonizzoni M."/>
            <person name="Dermauw W."/>
            <person name="Vontas J."/>
            <person name="Armbruster P."/>
            <person name="Huang X."/>
            <person name="Yang Y."/>
            <person name="Zhang H."/>
            <person name="He W."/>
            <person name="Peng H."/>
            <person name="Liu Y."/>
            <person name="Wu K."/>
            <person name="Chen J."/>
            <person name="Lirakis M."/>
            <person name="Topalis P."/>
            <person name="Van Leeuwen T."/>
            <person name="Hall A.B."/>
            <person name="Jiang X."/>
            <person name="Thorpe C."/>
            <person name="Mueller R.L."/>
            <person name="Sun C."/>
            <person name="Waterhouse R.M."/>
            <person name="Yan G."/>
            <person name="Tu Z.J."/>
            <person name="Fang X."/>
            <person name="James A.A."/>
        </authorList>
    </citation>
    <scope>NUCLEOTIDE SEQUENCE [LARGE SCALE GENOMIC DNA]</scope>
    <source>
        <strain evidence="10">Foshan</strain>
    </source>
</reference>
<dbReference type="Proteomes" id="UP000069940">
    <property type="component" value="Unassembled WGS sequence"/>
</dbReference>
<feature type="compositionally biased region" description="Basic and acidic residues" evidence="6">
    <location>
        <begin position="2074"/>
        <end position="2091"/>
    </location>
</feature>
<dbReference type="InterPro" id="IPR001584">
    <property type="entry name" value="Integrase_cat-core"/>
</dbReference>
<feature type="region of interest" description="Disordered" evidence="6">
    <location>
        <begin position="2067"/>
        <end position="2131"/>
    </location>
</feature>
<dbReference type="InterPro" id="IPR012337">
    <property type="entry name" value="RNaseH-like_sf"/>
</dbReference>
<dbReference type="Pfam" id="PF18701">
    <property type="entry name" value="DUF5641"/>
    <property type="match status" value="1"/>
</dbReference>
<keyword evidence="2 4" id="KW-0863">Zinc-finger</keyword>
<keyword evidence="5" id="KW-0175">Coiled coil</keyword>
<dbReference type="SUPFAM" id="SSF57903">
    <property type="entry name" value="FYVE/PHD zinc finger"/>
    <property type="match status" value="1"/>
</dbReference>
<dbReference type="InterPro" id="IPR005312">
    <property type="entry name" value="DUF1759"/>
</dbReference>
<dbReference type="SMART" id="SM00249">
    <property type="entry name" value="PHD"/>
    <property type="match status" value="1"/>
</dbReference>
<evidence type="ECO:0000256" key="4">
    <source>
        <dbReference type="PROSITE-ProRule" id="PRU00146"/>
    </source>
</evidence>
<feature type="compositionally biased region" description="Basic and acidic residues" evidence="6">
    <location>
        <begin position="630"/>
        <end position="639"/>
    </location>
</feature>
<feature type="region of interest" description="Disordered" evidence="6">
    <location>
        <begin position="64"/>
        <end position="97"/>
    </location>
</feature>
<reference evidence="9" key="2">
    <citation type="submission" date="2025-05" db="UniProtKB">
        <authorList>
            <consortium name="EnsemblMetazoa"/>
        </authorList>
    </citation>
    <scope>IDENTIFICATION</scope>
    <source>
        <strain evidence="9">Foshan</strain>
    </source>
</reference>
<dbReference type="EnsemblMetazoa" id="AALFPA23_016814.R24549">
    <property type="protein sequence ID" value="AALFPA23_016814.P24549"/>
    <property type="gene ID" value="AALFPA23_016814"/>
</dbReference>
<dbReference type="Gene3D" id="3.30.40.10">
    <property type="entry name" value="Zinc/RING finger domain, C3HC4 (zinc finger)"/>
    <property type="match status" value="1"/>
</dbReference>
<dbReference type="InterPro" id="IPR001965">
    <property type="entry name" value="Znf_PHD"/>
</dbReference>
<evidence type="ECO:0000256" key="6">
    <source>
        <dbReference type="SAM" id="MobiDB-lite"/>
    </source>
</evidence>
<feature type="domain" description="Integrase catalytic" evidence="8">
    <location>
        <begin position="1756"/>
        <end position="1947"/>
    </location>
</feature>
<feature type="domain" description="PHD-type" evidence="7">
    <location>
        <begin position="9"/>
        <end position="59"/>
    </location>
</feature>
<dbReference type="InterPro" id="IPR011011">
    <property type="entry name" value="Znf_FYVE_PHD"/>
</dbReference>
<evidence type="ECO:0000256" key="3">
    <source>
        <dbReference type="ARBA" id="ARBA00022833"/>
    </source>
</evidence>
<dbReference type="InterPro" id="IPR040676">
    <property type="entry name" value="DUF5641"/>
</dbReference>
<dbReference type="SUPFAM" id="SSF53098">
    <property type="entry name" value="Ribonuclease H-like"/>
    <property type="match status" value="1"/>
</dbReference>
<sequence>MTGHHDQSMYQCKTCHGADPVSAHMFTCDRCREWEHFRCAGISEAAQSRPFICKLCRKGETSTQRVLRSQTKGNPLTNPSVAGAPSNKGSKMSSVRSFSSRSSVVKAQLELAEEETRMKQKELEEEEELKTLELEEERKQLEAKKKLVEEEARLRQRTLEANRERLAKQQSIRRESLEKRNEILLQISERGSVLESTTSSVEKVSKWLNTHPPGGMTEGNIAGAQIDPLSSAPNGLQGGISCTVPKPSRTGSTSALPPNFPRQVTENGQPLDTLRSGLHASGVPIINPSHTLPRTVFPREVHSVTVREPFQQYVASSRPFRDPRLVPTASPLNSPAVYSCPPMIQHAARPIIDEGNQAVHINQRSAPSMDTPLHHSSMRNPRSVVLHSNTPVADQRFQDRDSFPEHGLSGDRFSRRTMPKAQEMRLEAGVLSTQQIAARQVVGKDLPSFNGNPTDWPMFITSFEQSTVACGYSNAENLVRLQRCLTGHAREAVRSRLLLPANVPHVVDTLRTLYGRPELLIRSLHEKIKGTPGPRHDRPETILEFGLVVQNFVDHLQAAQQEEHLSNPMLLQELVEKLPGSMRMDWAAFKSQHFRATVTTFGEFMTKLVKAASEVSFEIPGLWKGLNDGKQQRTKERARIQTHSAEETSSSRPVDTSTRKTPKPCAICDREGHRVAECSKFKQLSIDDRWKSVQNKNLCRTCLNNHGKWPCKSWQGCGSSGCKLKHHTLLHSPSTPPTSSHSVNVSSSQLSAGEHRTLFRVLPVILCGREKTVTVFAFIDEGSQITMLEEKVAKELGVTGPKKPLTLQWTGNVKRSEPGSQEVSLKIAGKNSGICYDLRQARTVSCLLLPTQSMNYRELCAQFPHLRGLPIEDQDLVQPKLLIGLDNLRLVVPQKLREGGAHDPIAAKCRLGWSIYGSTSTNSVARVRVNFHTAAEQSPDDLLNAQLRDYFALENCGVAAPAEKLESEEDKRARRLLEETTRRTATGFETGLLWRSDTQEFPDTYPMALRRLKCLEKKLQGNSSMMERVREQIIDFETKGYIRKVSEAEQSKLDYRKTWFLPLGIVLNPKKPGKLRLIWDAAAKVGGVSFNTHLLKGPDLLTPLPRVLSGFRLFPVAISGDIREMFLQIRLQPGDRNAQMFLFRNHPQDPVQTYAIDVTMFGSTCSPSSAQYVKNVNAEQHAEHYPRAAAAIIEHHYVDDYLDSFRTVEEAVQVVNDVKLVHSRGGFEIRNFLCNKGEVLRRTGEIEPDSSKEFALVRAETTESVLGMKWLPEDDVFTYTFAMRNDLKPILADKHIPTKREVLKVIMSLFDPLGFIAYFLVHGKVLMQDIWASGIDWDDEIGEELLLRWQQWTSYFPQLDSLRIPRCYFQSPFPTNFDRLELHVLVDASDSAYACVAYYRLETESGVQVALIGAKTKVAPLKVLSIPRLELKAAILGVRMLETVQGYHTYPISRRILWSDSSTVLAWIRSEHRRYNKFVAVRIGEILTATNAQEWRWVPSGMNTADIATKWKGGPDFSHNSPWFRGPAFLSRSDEHWPQQTTIHTTHEELRVNHVHSSTSPLIDATRFSQWTKIHRTTAYVIRFVQNLRRKCEGSTLQLGVLQQEELKCAEEVLWKVAQADAFPEEIAALSNAQEYPNARHRRVPKSSPIYKNWPFLDERGVLRMRGRIGAAAFIPTETKFPAILPRQHIITFLLTDWYHRRFRHANRETVANEIRQRFEIAKLRALIQKVMKACMMCKVARATPNPPAMAPLPAARLQPFVRPFTFVGLDYFGPVLVKVGRSQVKRWVALFTCLTIRAVHLEVVHSLSTESCVMAVRRFIARRGTPAEFYTDNGTCFQGANKELEKEKLDARNNALAATFTTTTTKWRFIPPAAPHMGGVWERLVRSVKVALGTVATAPRTPDDEVLETALLEAEALINARPLTYIPLESADKEALTPNHFLLGTSNGDKIAPFGPVDNPAVLRSGWRLAQSITQEFWARWLKEYLPVIRRQGKWFEEKPDIAVDDLVLVVSGSARDQWVRGRVEAVVPGRDGRVRQAFVRTASGVLRRPAVKLAVLDVRESSEPIARVPGNRKSDQGSREGGCRDETPRHRSTVAGQCDGHNCACPNGQQRKGRENKNKTGDRYNDQKP</sequence>